<accession>A0A8T0RTU1</accession>
<reference evidence="2" key="1">
    <citation type="submission" date="2020-05" db="EMBL/GenBank/DDBJ databases">
        <title>WGS assembly of Panicum virgatum.</title>
        <authorList>
            <person name="Lovell J.T."/>
            <person name="Jenkins J."/>
            <person name="Shu S."/>
            <person name="Juenger T.E."/>
            <person name="Schmutz J."/>
        </authorList>
    </citation>
    <scope>NUCLEOTIDE SEQUENCE</scope>
    <source>
        <strain evidence="2">AP13</strain>
    </source>
</reference>
<dbReference type="AlphaFoldDB" id="A0A8T0RTU1"/>
<protein>
    <submittedName>
        <fullName evidence="2">Uncharacterized protein</fullName>
    </submittedName>
</protein>
<organism evidence="2 3">
    <name type="scientific">Panicum virgatum</name>
    <name type="common">Blackwell switchgrass</name>
    <dbReference type="NCBI Taxonomy" id="38727"/>
    <lineage>
        <taxon>Eukaryota</taxon>
        <taxon>Viridiplantae</taxon>
        <taxon>Streptophyta</taxon>
        <taxon>Embryophyta</taxon>
        <taxon>Tracheophyta</taxon>
        <taxon>Spermatophyta</taxon>
        <taxon>Magnoliopsida</taxon>
        <taxon>Liliopsida</taxon>
        <taxon>Poales</taxon>
        <taxon>Poaceae</taxon>
        <taxon>PACMAD clade</taxon>
        <taxon>Panicoideae</taxon>
        <taxon>Panicodae</taxon>
        <taxon>Paniceae</taxon>
        <taxon>Panicinae</taxon>
        <taxon>Panicum</taxon>
        <taxon>Panicum sect. Hiantes</taxon>
    </lineage>
</organism>
<keyword evidence="3" id="KW-1185">Reference proteome</keyword>
<evidence type="ECO:0000313" key="2">
    <source>
        <dbReference type="EMBL" id="KAG2588555.1"/>
    </source>
</evidence>
<dbReference type="EMBL" id="CM029046">
    <property type="protein sequence ID" value="KAG2588555.1"/>
    <property type="molecule type" value="Genomic_DNA"/>
</dbReference>
<feature type="region of interest" description="Disordered" evidence="1">
    <location>
        <begin position="1"/>
        <end position="175"/>
    </location>
</feature>
<name>A0A8T0RTU1_PANVG</name>
<evidence type="ECO:0000256" key="1">
    <source>
        <dbReference type="SAM" id="MobiDB-lite"/>
    </source>
</evidence>
<proteinExistence type="predicted"/>
<evidence type="ECO:0000313" key="3">
    <source>
        <dbReference type="Proteomes" id="UP000823388"/>
    </source>
</evidence>
<comment type="caution">
    <text evidence="2">The sequence shown here is derived from an EMBL/GenBank/DDBJ whole genome shotgun (WGS) entry which is preliminary data.</text>
</comment>
<sequence length="215" mass="22605">MAPRIGARAVGGGGGRCSPCTANPFPGGPPGGALPAAPGEELHEERRPTHTPRPGGTPRPRAPPLPSDPAAAHPDGSGPRRVTTMARPWRPPVASVAGSGEAEQACRGRAWWRPSQIRWGRGKMRRPAQARTRTRGRGRREAAAGDAPCVQPHPGSAAAVRPLTSSPATHGLRYPRPRAWRRRSFGYGTVASPCLRPAASPGSRGSLFLFAASRE</sequence>
<dbReference type="Proteomes" id="UP000823388">
    <property type="component" value="Chromosome 5N"/>
</dbReference>
<gene>
    <name evidence="2" type="ORF">PVAP13_5NG158062</name>
</gene>
<feature type="compositionally biased region" description="Pro residues" evidence="1">
    <location>
        <begin position="55"/>
        <end position="67"/>
    </location>
</feature>
<feature type="compositionally biased region" description="Basic residues" evidence="1">
    <location>
        <begin position="120"/>
        <end position="138"/>
    </location>
</feature>